<dbReference type="RefSeq" id="WP_091710473.1">
    <property type="nucleotide sequence ID" value="NZ_FNCA01000007.1"/>
</dbReference>
<dbReference type="EMBL" id="FNCA01000007">
    <property type="protein sequence ID" value="SDG10900.1"/>
    <property type="molecule type" value="Genomic_DNA"/>
</dbReference>
<feature type="compositionally biased region" description="Basic and acidic residues" evidence="1">
    <location>
        <begin position="67"/>
        <end position="84"/>
    </location>
</feature>
<reference evidence="2 3" key="1">
    <citation type="submission" date="2016-10" db="EMBL/GenBank/DDBJ databases">
        <authorList>
            <person name="Varghese N."/>
            <person name="Submissions S."/>
        </authorList>
    </citation>
    <scope>NUCLEOTIDE SEQUENCE [LARGE SCALE GENOMIC DNA]</scope>
    <source>
        <strain evidence="2 3">PL 12/M</strain>
    </source>
</reference>
<accession>A0A7Z7AXW9</accession>
<feature type="compositionally biased region" description="Basic and acidic residues" evidence="1">
    <location>
        <begin position="119"/>
        <end position="144"/>
    </location>
</feature>
<name>A0A7Z7AXW9_9EURY</name>
<dbReference type="AlphaFoldDB" id="A0A7Z7AXW9"/>
<evidence type="ECO:0000313" key="2">
    <source>
        <dbReference type="EMBL" id="SDG10900.1"/>
    </source>
</evidence>
<evidence type="ECO:0000313" key="3">
    <source>
        <dbReference type="Proteomes" id="UP000199259"/>
    </source>
</evidence>
<feature type="compositionally biased region" description="Acidic residues" evidence="1">
    <location>
        <begin position="145"/>
        <end position="161"/>
    </location>
</feature>
<sequence length="161" mass="18772">MTLPDVCPKDGVSQCKKKACHLYVVEWRTGDEQCVIGYRSTHKELSRSTPMEDTYAQSTRMRLQKKVPVERRSWPEPEQSTERRQHLKRQPVPAEAPTEIAGLPPKEPMSPVNQEEVVVNDKDTTVFEARKDGQKEDKKRKSLDELMDLDLPEDYEEKFWD</sequence>
<gene>
    <name evidence="2" type="ORF">SAMN04488589_2179</name>
</gene>
<protein>
    <submittedName>
        <fullName evidence="2">Uncharacterized protein</fullName>
    </submittedName>
</protein>
<comment type="caution">
    <text evidence="2">The sequence shown here is derived from an EMBL/GenBank/DDBJ whole genome shotgun (WGS) entry which is preliminary data.</text>
</comment>
<dbReference type="OrthoDB" id="137002at2157"/>
<keyword evidence="3" id="KW-1185">Reference proteome</keyword>
<proteinExistence type="predicted"/>
<organism evidence="2 3">
    <name type="scientific">Methanolobus vulcani</name>
    <dbReference type="NCBI Taxonomy" id="38026"/>
    <lineage>
        <taxon>Archaea</taxon>
        <taxon>Methanobacteriati</taxon>
        <taxon>Methanobacteriota</taxon>
        <taxon>Stenosarchaea group</taxon>
        <taxon>Methanomicrobia</taxon>
        <taxon>Methanosarcinales</taxon>
        <taxon>Methanosarcinaceae</taxon>
        <taxon>Methanolobus</taxon>
    </lineage>
</organism>
<dbReference type="Proteomes" id="UP000199259">
    <property type="component" value="Unassembled WGS sequence"/>
</dbReference>
<feature type="compositionally biased region" description="Polar residues" evidence="1">
    <location>
        <begin position="47"/>
        <end position="61"/>
    </location>
</feature>
<evidence type="ECO:0000256" key="1">
    <source>
        <dbReference type="SAM" id="MobiDB-lite"/>
    </source>
</evidence>
<feature type="region of interest" description="Disordered" evidence="1">
    <location>
        <begin position="46"/>
        <end position="161"/>
    </location>
</feature>